<keyword evidence="2" id="KW-0238">DNA-binding</keyword>
<evidence type="ECO:0000313" key="5">
    <source>
        <dbReference type="EMBL" id="MFD0979990.1"/>
    </source>
</evidence>
<evidence type="ECO:0000256" key="1">
    <source>
        <dbReference type="ARBA" id="ARBA00023015"/>
    </source>
</evidence>
<reference evidence="6" key="1">
    <citation type="journal article" date="2019" name="Int. J. Syst. Evol. Microbiol.">
        <title>The Global Catalogue of Microorganisms (GCM) 10K type strain sequencing project: providing services to taxonomists for standard genome sequencing and annotation.</title>
        <authorList>
            <consortium name="The Broad Institute Genomics Platform"/>
            <consortium name="The Broad Institute Genome Sequencing Center for Infectious Disease"/>
            <person name="Wu L."/>
            <person name="Ma J."/>
        </authorList>
    </citation>
    <scope>NUCLEOTIDE SEQUENCE [LARGE SCALE GENOMIC DNA]</scope>
    <source>
        <strain evidence="6">CCUG 60524</strain>
    </source>
</reference>
<dbReference type="InterPro" id="IPR018060">
    <property type="entry name" value="HTH_AraC"/>
</dbReference>
<sequence length="335" mass="36506">MPPNLPLVKVSVLRPFVSEMRSRGVDPEPVFESVGLSEEMTLDPELSIHVMVITQFVESAAYAAGDNFLGARVGSSLNLDGWPLLADAEARASTVGDYLSIFVSTANTIASSAEEFLHLDGSNVTLGERRAFQPTILPAQNDAFMAALGWSILRRALQDRLDPSKVTVVVSDPKALPSDFDLMHPIKGDRMGFRLRFPSSWLATPFEHEEANNCFKAAPDSGTPEFVGSFRQMLRAHVGMGNLSAPECAALASMSQQQLKRRLAAFGTDISSEIDVVRQEYARVALSASDRSIADIAAALGFADPANFTRAFRRVNGLTPTQFRKSRRALDDDKT</sequence>
<name>A0ABW3IQI9_9RHOB</name>
<dbReference type="Pfam" id="PF12833">
    <property type="entry name" value="HTH_18"/>
    <property type="match status" value="1"/>
</dbReference>
<dbReference type="SMART" id="SM00342">
    <property type="entry name" value="HTH_ARAC"/>
    <property type="match status" value="1"/>
</dbReference>
<dbReference type="InterPro" id="IPR009057">
    <property type="entry name" value="Homeodomain-like_sf"/>
</dbReference>
<dbReference type="PANTHER" id="PTHR47894">
    <property type="entry name" value="HTH-TYPE TRANSCRIPTIONAL REGULATOR GADX"/>
    <property type="match status" value="1"/>
</dbReference>
<dbReference type="Pfam" id="PF12625">
    <property type="entry name" value="Arabinose_bd"/>
    <property type="match status" value="1"/>
</dbReference>
<organism evidence="5 6">
    <name type="scientific">Tropicimonas aquimaris</name>
    <dbReference type="NCBI Taxonomy" id="914152"/>
    <lineage>
        <taxon>Bacteria</taxon>
        <taxon>Pseudomonadati</taxon>
        <taxon>Pseudomonadota</taxon>
        <taxon>Alphaproteobacteria</taxon>
        <taxon>Rhodobacterales</taxon>
        <taxon>Roseobacteraceae</taxon>
        <taxon>Tropicimonas</taxon>
    </lineage>
</organism>
<dbReference type="Gene3D" id="1.10.10.60">
    <property type="entry name" value="Homeodomain-like"/>
    <property type="match status" value="1"/>
</dbReference>
<accession>A0ABW3IQI9</accession>
<dbReference type="EMBL" id="JBHTJT010000009">
    <property type="protein sequence ID" value="MFD0979990.1"/>
    <property type="molecule type" value="Genomic_DNA"/>
</dbReference>
<proteinExistence type="predicted"/>
<gene>
    <name evidence="5" type="ORF">ACFQ2S_10025</name>
</gene>
<evidence type="ECO:0000256" key="2">
    <source>
        <dbReference type="ARBA" id="ARBA00023125"/>
    </source>
</evidence>
<comment type="caution">
    <text evidence="5">The sequence shown here is derived from an EMBL/GenBank/DDBJ whole genome shotgun (WGS) entry which is preliminary data.</text>
</comment>
<feature type="domain" description="HTH araC/xylS-type" evidence="4">
    <location>
        <begin position="228"/>
        <end position="326"/>
    </location>
</feature>
<dbReference type="InterPro" id="IPR032687">
    <property type="entry name" value="AraC-type_N"/>
</dbReference>
<dbReference type="SUPFAM" id="SSF46689">
    <property type="entry name" value="Homeodomain-like"/>
    <property type="match status" value="1"/>
</dbReference>
<evidence type="ECO:0000313" key="6">
    <source>
        <dbReference type="Proteomes" id="UP001597108"/>
    </source>
</evidence>
<protein>
    <submittedName>
        <fullName evidence="5">Helix-turn-helix domain-containing protein</fullName>
    </submittedName>
</protein>
<evidence type="ECO:0000259" key="4">
    <source>
        <dbReference type="PROSITE" id="PS01124"/>
    </source>
</evidence>
<evidence type="ECO:0000256" key="3">
    <source>
        <dbReference type="ARBA" id="ARBA00023163"/>
    </source>
</evidence>
<dbReference type="RefSeq" id="WP_386074329.1">
    <property type="nucleotide sequence ID" value="NZ_JBHTJT010000009.1"/>
</dbReference>
<dbReference type="PROSITE" id="PS01124">
    <property type="entry name" value="HTH_ARAC_FAMILY_2"/>
    <property type="match status" value="1"/>
</dbReference>
<dbReference type="Proteomes" id="UP001597108">
    <property type="component" value="Unassembled WGS sequence"/>
</dbReference>
<keyword evidence="6" id="KW-1185">Reference proteome</keyword>
<dbReference type="InterPro" id="IPR020449">
    <property type="entry name" value="Tscrpt_reg_AraC-type_HTH"/>
</dbReference>
<keyword evidence="3" id="KW-0804">Transcription</keyword>
<dbReference type="PANTHER" id="PTHR47894:SF1">
    <property type="entry name" value="HTH-TYPE TRANSCRIPTIONAL REGULATOR VQSM"/>
    <property type="match status" value="1"/>
</dbReference>
<keyword evidence="1" id="KW-0805">Transcription regulation</keyword>
<dbReference type="PRINTS" id="PR00032">
    <property type="entry name" value="HTHARAC"/>
</dbReference>